<dbReference type="GO" id="GO:0050518">
    <property type="term" value="F:2-C-methyl-D-erythritol 4-phosphate cytidylyltransferase activity"/>
    <property type="evidence" value="ECO:0007669"/>
    <property type="project" value="UniProtKB-UniRule"/>
</dbReference>
<comment type="similarity">
    <text evidence="3 7">Belongs to the IspD/TarI cytidylyltransferase family. IspD subfamily.</text>
</comment>
<organism evidence="8 9">
    <name type="scientific">Desulfosporosinus acidiphilus (strain DSM 22704 / JCM 16185 / SJ4)</name>
    <dbReference type="NCBI Taxonomy" id="646529"/>
    <lineage>
        <taxon>Bacteria</taxon>
        <taxon>Bacillati</taxon>
        <taxon>Bacillota</taxon>
        <taxon>Clostridia</taxon>
        <taxon>Eubacteriales</taxon>
        <taxon>Desulfitobacteriaceae</taxon>
        <taxon>Desulfosporosinus</taxon>
    </lineage>
</organism>
<dbReference type="InterPro" id="IPR029044">
    <property type="entry name" value="Nucleotide-diphossugar_trans"/>
</dbReference>
<feature type="site" description="Positions MEP for the nucleophilic attack" evidence="7">
    <location>
        <position position="211"/>
    </location>
</feature>
<evidence type="ECO:0000313" key="8">
    <source>
        <dbReference type="EMBL" id="AFM39532.1"/>
    </source>
</evidence>
<evidence type="ECO:0000256" key="7">
    <source>
        <dbReference type="HAMAP-Rule" id="MF_00108"/>
    </source>
</evidence>
<keyword evidence="4 7" id="KW-0808">Transferase</keyword>
<evidence type="ECO:0000256" key="5">
    <source>
        <dbReference type="ARBA" id="ARBA00022695"/>
    </source>
</evidence>
<keyword evidence="5 7" id="KW-0548">Nucleotidyltransferase</keyword>
<dbReference type="eggNOG" id="COG1211">
    <property type="taxonomic scope" value="Bacteria"/>
</dbReference>
<dbReference type="Pfam" id="PF01128">
    <property type="entry name" value="IspD"/>
    <property type="match status" value="1"/>
</dbReference>
<evidence type="ECO:0000256" key="4">
    <source>
        <dbReference type="ARBA" id="ARBA00022679"/>
    </source>
</evidence>
<dbReference type="NCBIfam" id="TIGR00453">
    <property type="entry name" value="ispD"/>
    <property type="match status" value="1"/>
</dbReference>
<keyword evidence="9" id="KW-1185">Reference proteome</keyword>
<protein>
    <recommendedName>
        <fullName evidence="7">2-C-methyl-D-erythritol 4-phosphate cytidylyltransferase</fullName>
        <ecNumber evidence="7">2.7.7.60</ecNumber>
    </recommendedName>
    <alternativeName>
        <fullName evidence="7">4-diphosphocytidyl-2C-methyl-D-erythritol synthase</fullName>
    </alternativeName>
    <alternativeName>
        <fullName evidence="7">MEP cytidylyltransferase</fullName>
        <shortName evidence="7">MCT</shortName>
    </alternativeName>
</protein>
<dbReference type="InterPro" id="IPR050088">
    <property type="entry name" value="IspD/TarI_cytidylyltransf_bact"/>
</dbReference>
<evidence type="ECO:0000256" key="2">
    <source>
        <dbReference type="ARBA" id="ARBA00004787"/>
    </source>
</evidence>
<gene>
    <name evidence="7" type="primary">ispD</name>
    <name evidence="8" type="ordered locus">Desaci_0465</name>
</gene>
<dbReference type="InterPro" id="IPR018294">
    <property type="entry name" value="ISPD_synthase_CS"/>
</dbReference>
<dbReference type="PANTHER" id="PTHR32125:SF4">
    <property type="entry name" value="2-C-METHYL-D-ERYTHRITOL 4-PHOSPHATE CYTIDYLYLTRANSFERASE, CHLOROPLASTIC"/>
    <property type="match status" value="1"/>
</dbReference>
<accession>I4D158</accession>
<evidence type="ECO:0000256" key="1">
    <source>
        <dbReference type="ARBA" id="ARBA00001282"/>
    </source>
</evidence>
<dbReference type="Gene3D" id="3.90.550.10">
    <property type="entry name" value="Spore Coat Polysaccharide Biosynthesis Protein SpsA, Chain A"/>
    <property type="match status" value="1"/>
</dbReference>
<dbReference type="RefSeq" id="WP_014825545.1">
    <property type="nucleotide sequence ID" value="NC_018068.1"/>
</dbReference>
<dbReference type="PROSITE" id="PS01295">
    <property type="entry name" value="ISPD"/>
    <property type="match status" value="1"/>
</dbReference>
<dbReference type="EMBL" id="CP003639">
    <property type="protein sequence ID" value="AFM39532.1"/>
    <property type="molecule type" value="Genomic_DNA"/>
</dbReference>
<comment type="pathway">
    <text evidence="2 7">Isoprenoid biosynthesis; isopentenyl diphosphate biosynthesis via DXP pathway; isopentenyl diphosphate from 1-deoxy-D-xylulose 5-phosphate: step 2/6.</text>
</comment>
<comment type="catalytic activity">
    <reaction evidence="1 7">
        <text>2-C-methyl-D-erythritol 4-phosphate + CTP + H(+) = 4-CDP-2-C-methyl-D-erythritol + diphosphate</text>
        <dbReference type="Rhea" id="RHEA:13429"/>
        <dbReference type="ChEBI" id="CHEBI:15378"/>
        <dbReference type="ChEBI" id="CHEBI:33019"/>
        <dbReference type="ChEBI" id="CHEBI:37563"/>
        <dbReference type="ChEBI" id="CHEBI:57823"/>
        <dbReference type="ChEBI" id="CHEBI:58262"/>
        <dbReference type="EC" id="2.7.7.60"/>
    </reaction>
</comment>
<dbReference type="HOGENOM" id="CLU_061281_2_2_9"/>
<dbReference type="OrthoDB" id="9806837at2"/>
<dbReference type="FunFam" id="3.90.550.10:FF:000003">
    <property type="entry name" value="2-C-methyl-D-erythritol 4-phosphate cytidylyltransferase"/>
    <property type="match status" value="1"/>
</dbReference>
<dbReference type="PANTHER" id="PTHR32125">
    <property type="entry name" value="2-C-METHYL-D-ERYTHRITOL 4-PHOSPHATE CYTIDYLYLTRANSFERASE, CHLOROPLASTIC"/>
    <property type="match status" value="1"/>
</dbReference>
<reference evidence="8 9" key="1">
    <citation type="journal article" date="2012" name="J. Bacteriol.">
        <title>Complete genome sequences of Desulfosporosinus orientis DSM765T, Desulfosporosinus youngiae DSM17734T, Desulfosporosinus meridiei DSM13257T, and Desulfosporosinus acidiphilus DSM22704T.</title>
        <authorList>
            <person name="Pester M."/>
            <person name="Brambilla E."/>
            <person name="Alazard D."/>
            <person name="Rattei T."/>
            <person name="Weinmaier T."/>
            <person name="Han J."/>
            <person name="Lucas S."/>
            <person name="Lapidus A."/>
            <person name="Cheng J.F."/>
            <person name="Goodwin L."/>
            <person name="Pitluck S."/>
            <person name="Peters L."/>
            <person name="Ovchinnikova G."/>
            <person name="Teshima H."/>
            <person name="Detter J.C."/>
            <person name="Han C.S."/>
            <person name="Tapia R."/>
            <person name="Land M.L."/>
            <person name="Hauser L."/>
            <person name="Kyrpides N.C."/>
            <person name="Ivanova N.N."/>
            <person name="Pagani I."/>
            <person name="Huntmann M."/>
            <person name="Wei C.L."/>
            <person name="Davenport K.W."/>
            <person name="Daligault H."/>
            <person name="Chain P.S."/>
            <person name="Chen A."/>
            <person name="Mavromatis K."/>
            <person name="Markowitz V."/>
            <person name="Szeto E."/>
            <person name="Mikhailova N."/>
            <person name="Pati A."/>
            <person name="Wagner M."/>
            <person name="Woyke T."/>
            <person name="Ollivier B."/>
            <person name="Klenk H.P."/>
            <person name="Spring S."/>
            <person name="Loy A."/>
        </authorList>
    </citation>
    <scope>NUCLEOTIDE SEQUENCE [LARGE SCALE GENOMIC DNA]</scope>
    <source>
        <strain evidence="9">DSM 22704 / JCM 16185 / SJ4</strain>
    </source>
</reference>
<proteinExistence type="inferred from homology"/>
<dbReference type="CDD" id="cd02516">
    <property type="entry name" value="CDP-ME_synthetase"/>
    <property type="match status" value="1"/>
</dbReference>
<dbReference type="HAMAP" id="MF_00108">
    <property type="entry name" value="IspD"/>
    <property type="match status" value="1"/>
</dbReference>
<evidence type="ECO:0000313" key="9">
    <source>
        <dbReference type="Proteomes" id="UP000002892"/>
    </source>
</evidence>
<feature type="site" description="Transition state stabilizer" evidence="7">
    <location>
        <position position="16"/>
    </location>
</feature>
<dbReference type="InterPro" id="IPR001228">
    <property type="entry name" value="IspD"/>
</dbReference>
<feature type="site" description="Transition state stabilizer" evidence="7">
    <location>
        <position position="23"/>
    </location>
</feature>
<dbReference type="GO" id="GO:0019288">
    <property type="term" value="P:isopentenyl diphosphate biosynthetic process, methylerythritol 4-phosphate pathway"/>
    <property type="evidence" value="ECO:0007669"/>
    <property type="project" value="UniProtKB-UniRule"/>
</dbReference>
<dbReference type="KEGG" id="dai:Desaci_0465"/>
<name>I4D158_DESAJ</name>
<evidence type="ECO:0000256" key="3">
    <source>
        <dbReference type="ARBA" id="ARBA00009789"/>
    </source>
</evidence>
<dbReference type="Proteomes" id="UP000002892">
    <property type="component" value="Chromosome"/>
</dbReference>
<comment type="function">
    <text evidence="7">Catalyzes the formation of 4-diphosphocytidyl-2-C-methyl-D-erythritol from CTP and 2-C-methyl-D-erythritol 4-phosphate (MEP).</text>
</comment>
<dbReference type="EC" id="2.7.7.60" evidence="7"/>
<keyword evidence="6 7" id="KW-0414">Isoprene biosynthesis</keyword>
<dbReference type="SUPFAM" id="SSF53448">
    <property type="entry name" value="Nucleotide-diphospho-sugar transferases"/>
    <property type="match status" value="1"/>
</dbReference>
<feature type="site" description="Positions MEP for the nucleophilic attack" evidence="7">
    <location>
        <position position="155"/>
    </location>
</feature>
<dbReference type="InterPro" id="IPR034683">
    <property type="entry name" value="IspD/TarI"/>
</dbReference>
<dbReference type="STRING" id="646529.Desaci_0465"/>
<evidence type="ECO:0000256" key="6">
    <source>
        <dbReference type="ARBA" id="ARBA00023229"/>
    </source>
</evidence>
<dbReference type="UniPathway" id="UPA00056">
    <property type="reaction ID" value="UER00093"/>
</dbReference>
<sequence>MANLGIVIPAAGQGKRMGAGCNKQFLQLKGQPILIHAVRVFQMSDYVSEIVIVGAENDLALIKELVDHYKLDKVVSVCQGGAQRQDSVRSGVLALSPAIQRVVVHDGARPLLTLKDFHRFLQEAEGFSAAIMGIQVKDTIKQVNNSGIVTDTLPRELLRAVQTPQIFERNKLEEAHMRAASVGYYGTDDASLLEWIGYPVQMIEGSLENIKVTTPEDLWLSERILAMREK</sequence>
<dbReference type="AlphaFoldDB" id="I4D158"/>